<dbReference type="Pfam" id="PF01799">
    <property type="entry name" value="Fer2_2"/>
    <property type="match status" value="1"/>
</dbReference>
<dbReference type="InterPro" id="IPR016166">
    <property type="entry name" value="FAD-bd_PCMH"/>
</dbReference>
<evidence type="ECO:0000256" key="6">
    <source>
        <dbReference type="ARBA" id="ARBA00022714"/>
    </source>
</evidence>
<comment type="cofactor">
    <cofactor evidence="17">
        <name>Mo-molybdopterin</name>
        <dbReference type="ChEBI" id="CHEBI:71302"/>
    </cofactor>
    <text evidence="17">Binds 1 Mo-molybdopterin (Mo-MPT) cofactor per subunit.</text>
</comment>
<dbReference type="PIRSF" id="PIRSF000127">
    <property type="entry name" value="Xanthine_DH"/>
    <property type="match status" value="1"/>
</dbReference>
<feature type="active site" description="Proton acceptor" evidence="15">
    <location>
        <position position="1234"/>
    </location>
</feature>
<feature type="binding site" evidence="17">
    <location>
        <position position="131"/>
    </location>
    <ligand>
        <name>[2Fe-2S] cluster</name>
        <dbReference type="ChEBI" id="CHEBI:190135"/>
        <label>2</label>
    </ligand>
</feature>
<dbReference type="InterPro" id="IPR002346">
    <property type="entry name" value="Mopterin_DH_FAD-bd"/>
</dbReference>
<keyword evidence="11 17" id="KW-0411">Iron-sulfur</keyword>
<feature type="binding site" evidence="17">
    <location>
        <position position="58"/>
    </location>
    <ligand>
        <name>[2Fe-2S] cluster</name>
        <dbReference type="ChEBI" id="CHEBI:190135"/>
        <label>1</label>
    </ligand>
</feature>
<evidence type="ECO:0000256" key="2">
    <source>
        <dbReference type="ARBA" id="ARBA00004275"/>
    </source>
</evidence>
<dbReference type="FunFam" id="3.30.390.50:FF:000003">
    <property type="entry name" value="Aldehyde oxidase1"/>
    <property type="match status" value="1"/>
</dbReference>
<reference evidence="20" key="1">
    <citation type="journal article" date="2018" name="Toxicon">
        <title>Venom-gland transcriptomics and venom proteomics of the giant Florida blue centipede, Scolopendra viridis.</title>
        <authorList>
            <person name="Ward M.J."/>
            <person name="Rokyta D.R."/>
        </authorList>
    </citation>
    <scope>NUCLEOTIDE SEQUENCE</scope>
    <source>
        <tissue evidence="20">Venom gland</tissue>
    </source>
</reference>
<dbReference type="PROSITE" id="PS51387">
    <property type="entry name" value="FAD_PCMH"/>
    <property type="match status" value="1"/>
</dbReference>
<organism evidence="20">
    <name type="scientific">Scolopendra viridis</name>
    <name type="common">Giant centipede</name>
    <dbReference type="NCBI Taxonomy" id="118503"/>
    <lineage>
        <taxon>Eukaryota</taxon>
        <taxon>Metazoa</taxon>
        <taxon>Ecdysozoa</taxon>
        <taxon>Arthropoda</taxon>
        <taxon>Myriapoda</taxon>
        <taxon>Chilopoda</taxon>
        <taxon>Pleurostigmophora</taxon>
        <taxon>Scolopendromorpha</taxon>
        <taxon>Scolopendridae</taxon>
        <taxon>Scolopendra</taxon>
    </lineage>
</organism>
<feature type="binding site" evidence="16">
    <location>
        <begin position="337"/>
        <end position="341"/>
    </location>
    <ligand>
        <name>FAD</name>
        <dbReference type="ChEBI" id="CHEBI:57692"/>
    </ligand>
</feature>
<keyword evidence="4 17" id="KW-0500">Molybdenum</keyword>
<dbReference type="InterPro" id="IPR012675">
    <property type="entry name" value="Beta-grasp_dom_sf"/>
</dbReference>
<dbReference type="Gene3D" id="3.30.390.50">
    <property type="entry name" value="CO dehydrogenase flavoprotein, C-terminal domain"/>
    <property type="match status" value="1"/>
</dbReference>
<feature type="binding site" evidence="17">
    <location>
        <position position="165"/>
    </location>
    <ligand>
        <name>[2Fe-2S] cluster</name>
        <dbReference type="ChEBI" id="CHEBI:190135"/>
        <label>2</label>
    </ligand>
</feature>
<dbReference type="GO" id="GO:0005777">
    <property type="term" value="C:peroxisome"/>
    <property type="evidence" value="ECO:0007669"/>
    <property type="project" value="UniProtKB-SubCell"/>
</dbReference>
<dbReference type="SUPFAM" id="SSF54292">
    <property type="entry name" value="2Fe-2S ferredoxin-like"/>
    <property type="match status" value="1"/>
</dbReference>
<feature type="binding site" evidence="17">
    <location>
        <position position="897"/>
    </location>
    <ligand>
        <name>Mo-molybdopterin</name>
        <dbReference type="ChEBI" id="CHEBI:71302"/>
    </ligand>
    <ligandPart>
        <name>Mo</name>
        <dbReference type="ChEBI" id="CHEBI:28685"/>
    </ligandPart>
</feature>
<evidence type="ECO:0000256" key="11">
    <source>
        <dbReference type="ARBA" id="ARBA00023014"/>
    </source>
</evidence>
<dbReference type="Pfam" id="PF00111">
    <property type="entry name" value="Fer2"/>
    <property type="match status" value="1"/>
</dbReference>
<evidence type="ECO:0000256" key="4">
    <source>
        <dbReference type="ARBA" id="ARBA00022505"/>
    </source>
</evidence>
<dbReference type="GO" id="GO:0005506">
    <property type="term" value="F:iron ion binding"/>
    <property type="evidence" value="ECO:0007669"/>
    <property type="project" value="InterPro"/>
</dbReference>
<feature type="binding site" evidence="16">
    <location>
        <position position="411"/>
    </location>
    <ligand>
        <name>FAD</name>
        <dbReference type="ChEBI" id="CHEBI:57692"/>
    </ligand>
</feature>
<dbReference type="Gene3D" id="3.30.43.10">
    <property type="entry name" value="Uridine Diphospho-n-acetylenolpyruvylglucosamine Reductase, domain 2"/>
    <property type="match status" value="1"/>
</dbReference>
<comment type="cofactor">
    <cofactor evidence="17">
        <name>[2Fe-2S] cluster</name>
        <dbReference type="ChEBI" id="CHEBI:190135"/>
    </cofactor>
    <text evidence="17">Binds 2 [2Fe-2S] clusters.</text>
</comment>
<dbReference type="PANTHER" id="PTHR11908:SF132">
    <property type="entry name" value="ALDEHYDE OXIDASE 1-RELATED"/>
    <property type="match status" value="1"/>
</dbReference>
<feature type="binding site" evidence="17">
    <location>
        <position position="128"/>
    </location>
    <ligand>
        <name>[2Fe-2S] cluster</name>
        <dbReference type="ChEBI" id="CHEBI:190135"/>
        <label>2</label>
    </ligand>
</feature>
<keyword evidence="13" id="KW-0576">Peroxisome</keyword>
<proteinExistence type="inferred from homology"/>
<dbReference type="InterPro" id="IPR002888">
    <property type="entry name" value="2Fe-2S-bd"/>
</dbReference>
<dbReference type="FunFam" id="3.10.20.30:FF:000012">
    <property type="entry name" value="Xanthine dehydrogenase/oxidase"/>
    <property type="match status" value="1"/>
</dbReference>
<evidence type="ECO:0000256" key="7">
    <source>
        <dbReference type="ARBA" id="ARBA00022723"/>
    </source>
</evidence>
<evidence type="ECO:0000256" key="16">
    <source>
        <dbReference type="PIRSR" id="PIRSR000127-2"/>
    </source>
</evidence>
<evidence type="ECO:0000256" key="15">
    <source>
        <dbReference type="PIRSR" id="PIRSR000127-1"/>
    </source>
</evidence>
<evidence type="ECO:0000256" key="12">
    <source>
        <dbReference type="ARBA" id="ARBA00023027"/>
    </source>
</evidence>
<dbReference type="InterPro" id="IPR036856">
    <property type="entry name" value="Ald_Oxase/Xan_DH_a/b_sf"/>
</dbReference>
<evidence type="ECO:0000259" key="19">
    <source>
        <dbReference type="PROSITE" id="PS51387"/>
    </source>
</evidence>
<comment type="cofactor">
    <cofactor evidence="14">
        <name>[2Fe-2S] cluster</name>
        <dbReference type="ChEBI" id="CHEBI:190135"/>
    </cofactor>
</comment>
<dbReference type="GO" id="GO:0016491">
    <property type="term" value="F:oxidoreductase activity"/>
    <property type="evidence" value="ECO:0007669"/>
    <property type="project" value="UniProtKB-KW"/>
</dbReference>
<dbReference type="InterPro" id="IPR016167">
    <property type="entry name" value="FAD-bd_PCMH_sub1"/>
</dbReference>
<dbReference type="SUPFAM" id="SSF56003">
    <property type="entry name" value="Molybdenum cofactor-binding domain"/>
    <property type="match status" value="1"/>
</dbReference>
<dbReference type="InterPro" id="IPR036683">
    <property type="entry name" value="CO_DH_flav_C_dom_sf"/>
</dbReference>
<dbReference type="InterPro" id="IPR001041">
    <property type="entry name" value="2Fe-2S_ferredoxin-type"/>
</dbReference>
<comment type="cofactor">
    <cofactor evidence="1 16">
        <name>FAD</name>
        <dbReference type="ChEBI" id="CHEBI:57692"/>
    </cofactor>
</comment>
<dbReference type="PROSITE" id="PS00197">
    <property type="entry name" value="2FE2S_FER_1"/>
    <property type="match status" value="1"/>
</dbReference>
<feature type="binding site" evidence="17">
    <location>
        <position position="163"/>
    </location>
    <ligand>
        <name>[2Fe-2S] cluster</name>
        <dbReference type="ChEBI" id="CHEBI:190135"/>
        <label>2</label>
    </ligand>
</feature>
<keyword evidence="7 17" id="KW-0479">Metal-binding</keyword>
<keyword evidence="5" id="KW-0285">Flavoprotein</keyword>
<dbReference type="Pfam" id="PF00941">
    <property type="entry name" value="FAD_binding_5"/>
    <property type="match status" value="1"/>
</dbReference>
<dbReference type="Gene3D" id="3.30.365.10">
    <property type="entry name" value="Aldehyde oxidase/xanthine dehydrogenase, molybdopterin binding domain"/>
    <property type="match status" value="4"/>
</dbReference>
<protein>
    <submittedName>
        <fullName evidence="20">Xanthine dehydrogenase</fullName>
    </submittedName>
</protein>
<evidence type="ECO:0000259" key="18">
    <source>
        <dbReference type="PROSITE" id="PS51085"/>
    </source>
</evidence>
<dbReference type="Gene3D" id="1.10.150.120">
    <property type="entry name" value="[2Fe-2S]-binding domain"/>
    <property type="match status" value="1"/>
</dbReference>
<dbReference type="InterPro" id="IPR006058">
    <property type="entry name" value="2Fe2S_fd_BS"/>
</dbReference>
<evidence type="ECO:0000256" key="10">
    <source>
        <dbReference type="ARBA" id="ARBA00023004"/>
    </source>
</evidence>
<evidence type="ECO:0000256" key="14">
    <source>
        <dbReference type="ARBA" id="ARBA00034078"/>
    </source>
</evidence>
<dbReference type="GO" id="GO:0071949">
    <property type="term" value="F:FAD binding"/>
    <property type="evidence" value="ECO:0007669"/>
    <property type="project" value="InterPro"/>
</dbReference>
<accession>A0A4D5RAG3</accession>
<dbReference type="InterPro" id="IPR036010">
    <property type="entry name" value="2Fe-2S_ferredoxin-like_sf"/>
</dbReference>
<evidence type="ECO:0000256" key="9">
    <source>
        <dbReference type="ARBA" id="ARBA00023002"/>
    </source>
</evidence>
<evidence type="ECO:0000256" key="5">
    <source>
        <dbReference type="ARBA" id="ARBA00022630"/>
    </source>
</evidence>
<dbReference type="CDD" id="cd00207">
    <property type="entry name" value="fer2"/>
    <property type="match status" value="1"/>
</dbReference>
<dbReference type="PROSITE" id="PS51085">
    <property type="entry name" value="2FE2S_FER_2"/>
    <property type="match status" value="1"/>
</dbReference>
<dbReference type="InterPro" id="IPR037165">
    <property type="entry name" value="AldOxase/xan_DH_Mopterin-bd_sf"/>
</dbReference>
<dbReference type="InterPro" id="IPR000674">
    <property type="entry name" value="Ald_Oxase/Xan_DH_a/b"/>
</dbReference>
<dbReference type="EMBL" id="GGNE01000490">
    <property type="protein sequence ID" value="MIC89031.1"/>
    <property type="molecule type" value="Transcribed_RNA"/>
</dbReference>
<evidence type="ECO:0000256" key="17">
    <source>
        <dbReference type="PIRSR" id="PIRSR000127-3"/>
    </source>
</evidence>
<dbReference type="SUPFAM" id="SSF47741">
    <property type="entry name" value="CO dehydrogenase ISP C-domain like"/>
    <property type="match status" value="1"/>
</dbReference>
<dbReference type="FunFam" id="3.30.365.10:FF:000001">
    <property type="entry name" value="Xanthine dehydrogenase oxidase"/>
    <property type="match status" value="1"/>
</dbReference>
<dbReference type="Gene3D" id="3.30.465.10">
    <property type="match status" value="1"/>
</dbReference>
<evidence type="ECO:0000256" key="8">
    <source>
        <dbReference type="ARBA" id="ARBA00022827"/>
    </source>
</evidence>
<evidence type="ECO:0000256" key="13">
    <source>
        <dbReference type="ARBA" id="ARBA00023140"/>
    </source>
</evidence>
<feature type="binding site" evidence="17">
    <location>
        <position position="1061"/>
    </location>
    <ligand>
        <name>Mo-molybdopterin</name>
        <dbReference type="ChEBI" id="CHEBI:71302"/>
    </ligand>
    <ligandPart>
        <name>Mo</name>
        <dbReference type="ChEBI" id="CHEBI:28685"/>
    </ligandPart>
</feature>
<keyword evidence="9" id="KW-0560">Oxidoreductase</keyword>
<dbReference type="SUPFAM" id="SSF56176">
    <property type="entry name" value="FAD-binding/transporter-associated domain-like"/>
    <property type="match status" value="1"/>
</dbReference>
<dbReference type="FunFam" id="3.90.1170.50:FF:000003">
    <property type="entry name" value="Aldehyde oxidase"/>
    <property type="match status" value="1"/>
</dbReference>
<dbReference type="Pfam" id="PF20256">
    <property type="entry name" value="MoCoBD_2"/>
    <property type="match status" value="1"/>
</dbReference>
<dbReference type="GO" id="GO:0051537">
    <property type="term" value="F:2 iron, 2 sulfur cluster binding"/>
    <property type="evidence" value="ECO:0007669"/>
    <property type="project" value="UniProtKB-KW"/>
</dbReference>
<dbReference type="InterPro" id="IPR036884">
    <property type="entry name" value="2Fe-2S-bd_dom_sf"/>
</dbReference>
<keyword evidence="6 17" id="KW-0001">2Fe-2S</keyword>
<comment type="subcellular location">
    <subcellularLocation>
        <location evidence="2">Peroxisome</location>
    </subcellularLocation>
</comment>
<dbReference type="InterPro" id="IPR005107">
    <property type="entry name" value="CO_DH_flav_C"/>
</dbReference>
<dbReference type="InterPro" id="IPR016169">
    <property type="entry name" value="FAD-bd_PCMH_sub2"/>
</dbReference>
<dbReference type="SMART" id="SM01092">
    <property type="entry name" value="CO_deh_flav_C"/>
    <property type="match status" value="1"/>
</dbReference>
<evidence type="ECO:0000256" key="1">
    <source>
        <dbReference type="ARBA" id="ARBA00001974"/>
    </source>
</evidence>
<dbReference type="Gene3D" id="3.90.1170.50">
    <property type="entry name" value="Aldehyde oxidase/xanthine dehydrogenase, a/b hammerhead"/>
    <property type="match status" value="1"/>
</dbReference>
<dbReference type="PANTHER" id="PTHR11908">
    <property type="entry name" value="XANTHINE DEHYDROGENASE"/>
    <property type="match status" value="1"/>
</dbReference>
<dbReference type="InterPro" id="IPR046867">
    <property type="entry name" value="AldOxase/xan_DH_MoCoBD2"/>
</dbReference>
<dbReference type="Gene3D" id="3.10.20.30">
    <property type="match status" value="1"/>
</dbReference>
<feature type="binding site" evidence="17">
    <location>
        <position position="88"/>
    </location>
    <ligand>
        <name>[2Fe-2S] cluster</name>
        <dbReference type="ChEBI" id="CHEBI:190135"/>
        <label>1</label>
    </ligand>
</feature>
<dbReference type="SUPFAM" id="SSF55447">
    <property type="entry name" value="CO dehydrogenase flavoprotein C-terminal domain-like"/>
    <property type="match status" value="1"/>
</dbReference>
<evidence type="ECO:0000313" key="20">
    <source>
        <dbReference type="EMBL" id="MIC89031.1"/>
    </source>
</evidence>
<dbReference type="FunFam" id="3.30.365.10:FF:000008">
    <property type="entry name" value="Aldehyde oxidase1"/>
    <property type="match status" value="1"/>
</dbReference>
<dbReference type="Pfam" id="PF03450">
    <property type="entry name" value="CO_deh_flav_C"/>
    <property type="match status" value="1"/>
</dbReference>
<name>A0A4D5RAG3_SCOVI</name>
<comment type="similarity">
    <text evidence="3">Belongs to the xanthine dehydrogenase family.</text>
</comment>
<dbReference type="InterPro" id="IPR036318">
    <property type="entry name" value="FAD-bd_PCMH-like_sf"/>
</dbReference>
<feature type="domain" description="FAD-binding PCMH-type" evidence="19">
    <location>
        <begin position="220"/>
        <end position="403"/>
    </location>
</feature>
<sequence length="1289" mass="142135">MPKRATLVSSKKIIESTPDVTLTINGVSHTVPTNLAAETNLVDYLRDHLHLTGTKFMCREGTCGSCVVNVKRLNPLSKKEQSISVNACLLPVYACAGLNVTTVEGIGDQKKGYHPVQERLADYNGTQCGFCSPGMVMTMYSLLENSELPPVQDVEDLFDGSICRCTGYRSILDAMKSFSRDSAEMQMKLKTMMTKSCFIKGMYGNFKNGCCSPANQLIQVQLKEAKWLRPMTLNELYDILKDLDDGKKVRLVAGNTTSGIYAEDGPYDIYIDTKGIQEFYQFNLTKTECVIGANATLTDLIDTFKQMETSSPGFKHLGRLAHHIQLVANTSVRNVASWTGNLMIKKLHQDFPSDIFVMLETVGTKITVGHYGGKKQTLSPIELMAFDMKGWVVLNLQLKTLTTNHFYNSYKIMPRHQSTQAYVNAAFLMEIDAKKNWTVLSKPSICYGGISAEFTHAVKTEAYLTGKKLGDPNVLKESLTILSGEINPDPERLIGKAEYSKQLAINLYYKYLLGVLPDALAPKIKSGADILHRPVSSGSQTFATNKEDWPVNQPIPKIEAKVQCSGEAEYIMDMPRPANTLYAAFVTSTVPNATLKDMDPSDALKVPGVVRFITAKDVPGENNLVPVFPGLFSEPEELLTSSRIQYIGQPVGLIVAESRSVAMEAAKLVKLSYENEKPPVMTMEEGIENLPAEPIPVDAQSQVRVGDAEAALKTSANVIKGEVRVGSQYHIYFETQVAFCVPKEDGMDVAVATQWMDLAHQSISKVLGIPKNSFNIQIRRLGGGYGGKVTRSNFVAAGCALAAHLTNKPVFLQLPLEQNLEMLGKRNPFLAKYEVGFDNDGKLEAIKVEYFLNAGCSVNETIVMEVTGFARNVYECPNWLLLPRTVLSNAPSNTWTRGPGSAKGIFVTEVIMENIAKFLKKDPLDIKALNLKPTVPKDGQILKSNIRDLYSQLRTDADIDKRLKDIQQFNESNRWKKKGLSIVPMEYGIHFEAFPFKYSAIVAIYTDGGSVAVSHGGIEMGQGINTKVAQVCARELGIPIDLVKVKSTNALINANGFPTGGSTTSEMNCKAVMECCKKLVNRMQPIREKLKDPTWKELVDACFFANVDLIARHMYGPEDKVKSYSVFGATSAEVEIDVLTGQHEIRRVDMLFDCGQSLSPLVDIGQIEGAFVMGLGLFLLEEIKYDPKTGKNLTSRLWEYFPPSTKDIPIDFRITLLKNAPNPFGILKSKASGEPPLCMSSVALLAIQSAIHAARAETGDLQWFPLDAPATVEAVHMACNVKTEQLTYK</sequence>
<feature type="domain" description="2Fe-2S ferredoxin-type" evidence="18">
    <location>
        <begin position="18"/>
        <end position="106"/>
    </location>
</feature>
<dbReference type="InterPro" id="IPR008274">
    <property type="entry name" value="AldOxase/xan_DH_MoCoBD1"/>
</dbReference>
<evidence type="ECO:0000256" key="3">
    <source>
        <dbReference type="ARBA" id="ARBA00006849"/>
    </source>
</evidence>
<keyword evidence="12" id="KW-0520">NAD</keyword>
<keyword evidence="10 17" id="KW-0408">Iron</keyword>
<dbReference type="SUPFAM" id="SSF54665">
    <property type="entry name" value="CO dehydrogenase molybdoprotein N-domain-like"/>
    <property type="match status" value="1"/>
</dbReference>
<dbReference type="Pfam" id="PF02738">
    <property type="entry name" value="MoCoBD_1"/>
    <property type="match status" value="1"/>
</dbReference>
<dbReference type="SMART" id="SM01008">
    <property type="entry name" value="Ald_Xan_dh_C"/>
    <property type="match status" value="1"/>
</dbReference>
<feature type="binding site" evidence="17">
    <location>
        <position position="63"/>
    </location>
    <ligand>
        <name>[2Fe-2S] cluster</name>
        <dbReference type="ChEBI" id="CHEBI:190135"/>
        <label>1</label>
    </ligand>
</feature>
<feature type="binding site" evidence="16">
    <location>
        <position position="350"/>
    </location>
    <ligand>
        <name>FAD</name>
        <dbReference type="ChEBI" id="CHEBI:57692"/>
    </ligand>
</feature>
<dbReference type="InterPro" id="IPR016208">
    <property type="entry name" value="Ald_Oxase/xanthine_DH-like"/>
</dbReference>
<keyword evidence="8 16" id="KW-0274">FAD</keyword>
<dbReference type="Pfam" id="PF01315">
    <property type="entry name" value="Ald_Xan_dh_C"/>
    <property type="match status" value="1"/>
</dbReference>
<feature type="binding site" evidence="17">
    <location>
        <position position="66"/>
    </location>
    <ligand>
        <name>[2Fe-2S] cluster</name>
        <dbReference type="ChEBI" id="CHEBI:190135"/>
        <label>1</label>
    </ligand>
</feature>
<feature type="binding site" evidence="17">
    <location>
        <position position="754"/>
    </location>
    <ligand>
        <name>Mo-molybdopterin</name>
        <dbReference type="ChEBI" id="CHEBI:71302"/>
    </ligand>
    <ligandPart>
        <name>Mo</name>
        <dbReference type="ChEBI" id="CHEBI:28685"/>
    </ligandPart>
</feature>